<evidence type="ECO:0000313" key="2">
    <source>
        <dbReference type="Proteomes" id="UP000245288"/>
    </source>
</evidence>
<name>A0A2V1JMN7_EUBRA</name>
<dbReference type="RefSeq" id="WP_109216989.1">
    <property type="nucleotide sequence ID" value="NZ_JAQEGP010000016.1"/>
</dbReference>
<accession>A0A2V1JMN7</accession>
<reference evidence="1 2" key="1">
    <citation type="submission" date="2014-09" db="EMBL/GenBank/DDBJ databases">
        <title>Butyrate-producing bacteria isolated from human gut.</title>
        <authorList>
            <person name="Zhang Q."/>
            <person name="Zhao L."/>
        </authorList>
    </citation>
    <scope>NUCLEOTIDE SEQUENCE [LARGE SCALE GENOMIC DNA]</scope>
    <source>
        <strain evidence="1 2">21</strain>
    </source>
</reference>
<gene>
    <name evidence="1" type="ORF">LG34_16835</name>
</gene>
<comment type="caution">
    <text evidence="1">The sequence shown here is derived from an EMBL/GenBank/DDBJ whole genome shotgun (WGS) entry which is preliminary data.</text>
</comment>
<dbReference type="EMBL" id="JRFU01000238">
    <property type="protein sequence ID" value="PWE85289.1"/>
    <property type="molecule type" value="Genomic_DNA"/>
</dbReference>
<sequence>MPQEDAAIQQQGINSLQTGISSAAAGVDALQQGANTLQSGTGEFSSGMKELNDGATELKDGTQEFKDETSDIDTQIDDAIDEMVEKLSGSDYEPVSFTSDENTDIGLVQFAIRTDDIKVKEAEEATAVEQKQTIFDKIKGLFQ</sequence>
<dbReference type="OrthoDB" id="9815841at2"/>
<proteinExistence type="predicted"/>
<evidence type="ECO:0000313" key="1">
    <source>
        <dbReference type="EMBL" id="PWE85289.1"/>
    </source>
</evidence>
<dbReference type="NCBIfam" id="TIGR03057">
    <property type="entry name" value="xxxLxxG_by_4"/>
    <property type="match status" value="1"/>
</dbReference>
<evidence type="ECO:0008006" key="3">
    <source>
        <dbReference type="Google" id="ProtNLM"/>
    </source>
</evidence>
<protein>
    <recommendedName>
        <fullName evidence="3">X-X-X-Leu-X-X-Gly heptad repeats</fullName>
    </recommendedName>
</protein>
<organism evidence="1 2">
    <name type="scientific">Eubacterium ramulus</name>
    <dbReference type="NCBI Taxonomy" id="39490"/>
    <lineage>
        <taxon>Bacteria</taxon>
        <taxon>Bacillati</taxon>
        <taxon>Bacillota</taxon>
        <taxon>Clostridia</taxon>
        <taxon>Eubacteriales</taxon>
        <taxon>Eubacteriaceae</taxon>
        <taxon>Eubacterium</taxon>
    </lineage>
</organism>
<dbReference type="AlphaFoldDB" id="A0A2V1JMN7"/>
<dbReference type="Gene3D" id="1.10.287.950">
    <property type="entry name" value="Methyl-accepting chemotaxis protein"/>
    <property type="match status" value="1"/>
</dbReference>
<keyword evidence="2" id="KW-1185">Reference proteome</keyword>
<dbReference type="Proteomes" id="UP000245288">
    <property type="component" value="Unassembled WGS sequence"/>
</dbReference>
<dbReference type="InterPro" id="IPR023908">
    <property type="entry name" value="xxxLxxG_rpt"/>
</dbReference>